<dbReference type="Gene3D" id="3.10.450.50">
    <property type="match status" value="1"/>
</dbReference>
<proteinExistence type="predicted"/>
<dbReference type="SUPFAM" id="SSF54427">
    <property type="entry name" value="NTF2-like"/>
    <property type="match status" value="1"/>
</dbReference>
<evidence type="ECO:0000259" key="1">
    <source>
        <dbReference type="Pfam" id="PF13577"/>
    </source>
</evidence>
<dbReference type="InterPro" id="IPR032710">
    <property type="entry name" value="NTF2-like_dom_sf"/>
</dbReference>
<dbReference type="OrthoDB" id="981191at2"/>
<protein>
    <submittedName>
        <fullName evidence="2">DUF4440 domain-containing protein</fullName>
    </submittedName>
</protein>
<organism evidence="2 3">
    <name type="scientific">Lentzea guizhouensis</name>
    <dbReference type="NCBI Taxonomy" id="1586287"/>
    <lineage>
        <taxon>Bacteria</taxon>
        <taxon>Bacillati</taxon>
        <taxon>Actinomycetota</taxon>
        <taxon>Actinomycetes</taxon>
        <taxon>Pseudonocardiales</taxon>
        <taxon>Pseudonocardiaceae</taxon>
        <taxon>Lentzea</taxon>
    </lineage>
</organism>
<accession>A0A1B2HST3</accession>
<dbReference type="EMBL" id="CP016793">
    <property type="protein sequence ID" value="ANZ40771.1"/>
    <property type="molecule type" value="Genomic_DNA"/>
</dbReference>
<evidence type="ECO:0000313" key="2">
    <source>
        <dbReference type="EMBL" id="ANZ40771.1"/>
    </source>
</evidence>
<evidence type="ECO:0000313" key="3">
    <source>
        <dbReference type="Proteomes" id="UP000093053"/>
    </source>
</evidence>
<feature type="domain" description="SnoaL-like" evidence="1">
    <location>
        <begin position="7"/>
        <end position="127"/>
    </location>
</feature>
<sequence>MLTDTQTTDRIEIADLFARLAHLLDDKRWNDAHTVFTTDVELHSPRNGELRGLDTVIAHLHRTEAPGEHTQHLTTDLLVELDDDHATTTAHSLVHFYRDGQPPHRTSGLRLHCTVVRTPHGWRLRESRTTLAWIR</sequence>
<dbReference type="AlphaFoldDB" id="A0A1B2HST3"/>
<dbReference type="InterPro" id="IPR037401">
    <property type="entry name" value="SnoaL-like"/>
</dbReference>
<dbReference type="RefSeq" id="WP_065919109.1">
    <property type="nucleotide sequence ID" value="NZ_CP016793.1"/>
</dbReference>
<keyword evidence="3" id="KW-1185">Reference proteome</keyword>
<dbReference type="STRING" id="1586287.BBK82_37065"/>
<name>A0A1B2HST3_9PSEU</name>
<dbReference type="KEGG" id="led:BBK82_37065"/>
<dbReference type="Proteomes" id="UP000093053">
    <property type="component" value="Chromosome"/>
</dbReference>
<reference evidence="2 3" key="1">
    <citation type="submission" date="2016-07" db="EMBL/GenBank/DDBJ databases">
        <title>Complete genome sequence of the Lentzea guizhouensis DHS C013.</title>
        <authorList>
            <person name="Cao C."/>
        </authorList>
    </citation>
    <scope>NUCLEOTIDE SEQUENCE [LARGE SCALE GENOMIC DNA]</scope>
    <source>
        <strain evidence="2 3">DHS C013</strain>
    </source>
</reference>
<gene>
    <name evidence="2" type="ORF">BBK82_37065</name>
</gene>
<dbReference type="Pfam" id="PF13577">
    <property type="entry name" value="SnoaL_4"/>
    <property type="match status" value="1"/>
</dbReference>